<organism evidence="1">
    <name type="scientific">Siphoviridae sp. ct5op20</name>
    <dbReference type="NCBI Taxonomy" id="2826295"/>
    <lineage>
        <taxon>Viruses</taxon>
        <taxon>Duplodnaviria</taxon>
        <taxon>Heunggongvirae</taxon>
        <taxon>Uroviricota</taxon>
        <taxon>Caudoviricetes</taxon>
    </lineage>
</organism>
<sequence length="343" mass="36082">MVFIAGVGNATLFDGERLVASANTLIDSGITIGLSFEDVRAGQGNKLYGRYAHTSTFDLKLTDAMFNLEYLAMNTGSDISLGGDVMVDEELTSTTKKIKLSQTAVAISGSKVYAYAKKSGTDNVYDKYAVSETNEIEVPVDGTYCIRYMYTNDLASRMIINANFIPKTLTLILEANLYSGGSCDIETSTLAGKVTIKVPRFMLNGSQELSLTASGVANTSIEGSALASGCAGCSGEGVYAEIIQVMANRTAENGFTGIVVEDAVREASKGDKLELNVYACPVDAAPIKLNNDQFTVAATGTGYTYANGIVTIAEDAAGTVTVEVTAKAPLDSLPTASLNVTIK</sequence>
<accession>A0A8S5NR31</accession>
<protein>
    <submittedName>
        <fullName evidence="1">Structural protein</fullName>
    </submittedName>
</protein>
<name>A0A8S5NR31_9CAUD</name>
<reference evidence="1" key="1">
    <citation type="journal article" date="2021" name="Proc. Natl. Acad. Sci. U.S.A.">
        <title>A Catalog of Tens of Thousands of Viruses from Human Metagenomes Reveals Hidden Associations with Chronic Diseases.</title>
        <authorList>
            <person name="Tisza M.J."/>
            <person name="Buck C.B."/>
        </authorList>
    </citation>
    <scope>NUCLEOTIDE SEQUENCE</scope>
    <source>
        <strain evidence="1">Ct5op20</strain>
    </source>
</reference>
<evidence type="ECO:0000313" key="1">
    <source>
        <dbReference type="EMBL" id="DAD96831.1"/>
    </source>
</evidence>
<dbReference type="EMBL" id="BK015225">
    <property type="protein sequence ID" value="DAD96831.1"/>
    <property type="molecule type" value="Genomic_DNA"/>
</dbReference>
<proteinExistence type="predicted"/>